<name>A0A4Y4CQW5_ZOORA</name>
<dbReference type="Pfam" id="PF05359">
    <property type="entry name" value="DUF748"/>
    <property type="match status" value="2"/>
</dbReference>
<keyword evidence="2" id="KW-0472">Membrane</keyword>
<dbReference type="InterPro" id="IPR036737">
    <property type="entry name" value="OmpA-like_sf"/>
</dbReference>
<evidence type="ECO:0000313" key="4">
    <source>
        <dbReference type="Proteomes" id="UP000318422"/>
    </source>
</evidence>
<dbReference type="InterPro" id="IPR008023">
    <property type="entry name" value="DUF748"/>
</dbReference>
<dbReference type="InterPro" id="IPR052894">
    <property type="entry name" value="AsmA-related"/>
</dbReference>
<dbReference type="PANTHER" id="PTHR30441">
    <property type="entry name" value="DUF748 DOMAIN-CONTAINING PROTEIN"/>
    <property type="match status" value="1"/>
</dbReference>
<gene>
    <name evidence="3" type="ORF">ZRA01_05150</name>
</gene>
<feature type="compositionally biased region" description="Low complexity" evidence="1">
    <location>
        <begin position="798"/>
        <end position="808"/>
    </location>
</feature>
<dbReference type="GO" id="GO:0090313">
    <property type="term" value="P:regulation of protein targeting to membrane"/>
    <property type="evidence" value="ECO:0007669"/>
    <property type="project" value="TreeGrafter"/>
</dbReference>
<evidence type="ECO:0000313" key="3">
    <source>
        <dbReference type="EMBL" id="GEC94442.1"/>
    </source>
</evidence>
<accession>A0A4Y4CQW5</accession>
<dbReference type="Gene3D" id="3.30.1330.60">
    <property type="entry name" value="OmpA-like domain"/>
    <property type="match status" value="1"/>
</dbReference>
<keyword evidence="3" id="KW-0966">Cell projection</keyword>
<keyword evidence="3" id="KW-0969">Cilium</keyword>
<reference evidence="3 4" key="1">
    <citation type="submission" date="2019-06" db="EMBL/GenBank/DDBJ databases">
        <title>Whole genome shotgun sequence of Zoogloea ramigera NBRC 15342.</title>
        <authorList>
            <person name="Hosoyama A."/>
            <person name="Uohara A."/>
            <person name="Ohji S."/>
            <person name="Ichikawa N."/>
        </authorList>
    </citation>
    <scope>NUCLEOTIDE SEQUENCE [LARGE SCALE GENOMIC DNA]</scope>
    <source>
        <strain evidence="3 4">NBRC 15342</strain>
    </source>
</reference>
<keyword evidence="2" id="KW-0812">Transmembrane</keyword>
<dbReference type="Proteomes" id="UP000318422">
    <property type="component" value="Unassembled WGS sequence"/>
</dbReference>
<organism evidence="3 4">
    <name type="scientific">Zoogloea ramigera</name>
    <dbReference type="NCBI Taxonomy" id="350"/>
    <lineage>
        <taxon>Bacteria</taxon>
        <taxon>Pseudomonadati</taxon>
        <taxon>Pseudomonadota</taxon>
        <taxon>Betaproteobacteria</taxon>
        <taxon>Rhodocyclales</taxon>
        <taxon>Zoogloeaceae</taxon>
        <taxon>Zoogloea</taxon>
    </lineage>
</organism>
<feature type="region of interest" description="Disordered" evidence="1">
    <location>
        <begin position="798"/>
        <end position="832"/>
    </location>
</feature>
<dbReference type="GO" id="GO:0005886">
    <property type="term" value="C:plasma membrane"/>
    <property type="evidence" value="ECO:0007669"/>
    <property type="project" value="TreeGrafter"/>
</dbReference>
<feature type="transmembrane region" description="Helical" evidence="2">
    <location>
        <begin position="23"/>
        <end position="45"/>
    </location>
</feature>
<proteinExistence type="predicted"/>
<keyword evidence="2" id="KW-1133">Transmembrane helix</keyword>
<protein>
    <submittedName>
        <fullName evidence="3">Flagellar motor protein MotB</fullName>
    </submittedName>
</protein>
<dbReference type="RefSeq" id="WP_170182884.1">
    <property type="nucleotide sequence ID" value="NZ_BJNV01000006.1"/>
</dbReference>
<sequence>MKQTTQPGASPGKPTGSRWLRRALWGVGAVALVGVAGFLVAPPLVKSVAETKLSELLHRPVSIEGLSINPYALSAEVRGLRVLEREGGATALSFASLYANVELESLFRGGAVVQEVKLVEPMVSVQRLEGQRYNWSDVIDEMLAKPDDGAKSHFAVHNIRIEKGRIEFDDRPAGLKHVVADLELGVPFVSNLPSQVETFVEPLLAMKVNDTPFEIRGKAKPFAADRESVVDLKFEGFDLTRYLAYLPVEKTFRLPSARLSSSLEASFEQPPGGTPALNIKGGVSLEAVEVQHADGAPAIKLPSLKVAIDRLAPLSKEVAIASVTLDKPEVTVSRDREGRISLLLLIPKPAAAPVPEAPAPAAGQPAEKAAPLAVKLGEFKISGGRIDVTDHLAAGPFHKTIQDFDVSLRKLELPAAAPAELDFGFSTDAGEKLAHQGRLGLAPLKAAGQLELSGLDLPAHKLYLAAAMKEAELLSGKVDGRLAYDFAQDAAGPAVKLKAERLALKDLGLRLRGEKTELVRVGLLELRDTAVDTAARKLAIGEVNGKATRVVLIRAADGLFNAQRLAGAAEGKPASKPASKTAARPEASGPPWLVEVKHVALDDWGLRVEDRTLAPAIVFNAEPLTLRVDGLSTAKGSKAKLNLQAGINKRGQFGVKGTLGLAPLAGNLDLDLKAVDITMLQPYVTEKVKIAITRGKLTSRGRLAFELPAGAGPRGSFKGNVTLGDFASVDKLNATDLLKWKSLYFGGVDVRLAPLAVSIDDIALTDFYTRLILDAQGGLNLREITAQRANEAKAAAGAAKANGTAPDALAQKATTDGKAAATVKAPAEPPPPVRIKRITLQGGNIAYSDRFIKPNYDANLTGMGGRLTGLSSDPNTIAELDLRGKVDNSAPLEIVGRLNPFRQDRALDIRASVKDFELSSVSTYAAKYVGYGIDKGKLSAQLGYKIEDRKLSATNQVFLDQLTFGDKVDSPSALKLPVLLAVSLLKNSRGEIDLDLPVGGSLDDPQFSVGGIVVKVIVNLITKAITSPFALLGSIFGGNAEELAWLDFEPGFARLGPAADDKLKSIAKVMADKPGLKLEIAGRVDPATDRDGLLRATLLGKVEALKVKDMAKKGESLADDGRVTVSPGEYPALLTRVYKDEKFPKPRNMVGLTKDLPVAEMEKLILANTKVSDEDVRLLGQQRAQAVKAWLLDKGQVPAERVFVLSTHEGDDGKQPKAKVSRVDFSLR</sequence>
<comment type="caution">
    <text evidence="3">The sequence shown here is derived from an EMBL/GenBank/DDBJ whole genome shotgun (WGS) entry which is preliminary data.</text>
</comment>
<dbReference type="AlphaFoldDB" id="A0A4Y4CQW5"/>
<keyword evidence="3" id="KW-0282">Flagellum</keyword>
<dbReference type="EMBL" id="BJNV01000006">
    <property type="protein sequence ID" value="GEC94442.1"/>
    <property type="molecule type" value="Genomic_DNA"/>
</dbReference>
<evidence type="ECO:0000256" key="2">
    <source>
        <dbReference type="SAM" id="Phobius"/>
    </source>
</evidence>
<keyword evidence="4" id="KW-1185">Reference proteome</keyword>
<dbReference type="PANTHER" id="PTHR30441:SF8">
    <property type="entry name" value="DUF748 DOMAIN-CONTAINING PROTEIN"/>
    <property type="match status" value="1"/>
</dbReference>
<evidence type="ECO:0000256" key="1">
    <source>
        <dbReference type="SAM" id="MobiDB-lite"/>
    </source>
</evidence>